<dbReference type="GO" id="GO:0033013">
    <property type="term" value="P:tetrapyrrole metabolic process"/>
    <property type="evidence" value="ECO:0007669"/>
    <property type="project" value="UniProtKB-ARBA"/>
</dbReference>
<proteinExistence type="inferred from homology"/>
<feature type="transmembrane region" description="Helical" evidence="6">
    <location>
        <begin position="152"/>
        <end position="172"/>
    </location>
</feature>
<evidence type="ECO:0000313" key="7">
    <source>
        <dbReference type="EMBL" id="MCP3425632.1"/>
    </source>
</evidence>
<dbReference type="InterPro" id="IPR038330">
    <property type="entry name" value="TspO/MBR-related_sf"/>
</dbReference>
<dbReference type="CDD" id="cd15904">
    <property type="entry name" value="TSPO_MBR"/>
    <property type="match status" value="1"/>
</dbReference>
<keyword evidence="4 6" id="KW-1133">Transmembrane helix</keyword>
<sequence length="174" mass="18902">METDTRQNARTSPWLAALVLAILVAIPLLIGFLGSYATAGNVSGWYADAEKAPWTPPNAVFGPVWSFLYVVMGVAAWLVWLRRGRPGARAALVLYVVQLVLNSVWSPLFFGGYPLLGTAALWVGVVVILALVAVLAVTLVRFWRVNRLAGILLVPYLAWVCYATTLNLYIAAAN</sequence>
<dbReference type="PANTHER" id="PTHR10057">
    <property type="entry name" value="PERIPHERAL-TYPE BENZODIAZEPINE RECEPTOR"/>
    <property type="match status" value="1"/>
</dbReference>
<dbReference type="EMBL" id="JANAFB010000011">
    <property type="protein sequence ID" value="MCP3425632.1"/>
    <property type="molecule type" value="Genomic_DNA"/>
</dbReference>
<feature type="transmembrane region" description="Helical" evidence="6">
    <location>
        <begin position="92"/>
        <end position="113"/>
    </location>
</feature>
<dbReference type="FunFam" id="1.20.1260.100:FF:000001">
    <property type="entry name" value="translocator protein 2"/>
    <property type="match status" value="1"/>
</dbReference>
<dbReference type="Gene3D" id="1.20.1260.100">
    <property type="entry name" value="TspO/MBR protein"/>
    <property type="match status" value="1"/>
</dbReference>
<feature type="transmembrane region" description="Helical" evidence="6">
    <location>
        <begin position="59"/>
        <end position="80"/>
    </location>
</feature>
<gene>
    <name evidence="7" type="ORF">NBM05_06290</name>
</gene>
<feature type="transmembrane region" description="Helical" evidence="6">
    <location>
        <begin position="12"/>
        <end position="39"/>
    </location>
</feature>
<evidence type="ECO:0000256" key="6">
    <source>
        <dbReference type="SAM" id="Phobius"/>
    </source>
</evidence>
<organism evidence="7 8">
    <name type="scientific">Rothia santali</name>
    <dbReference type="NCBI Taxonomy" id="2949643"/>
    <lineage>
        <taxon>Bacteria</taxon>
        <taxon>Bacillati</taxon>
        <taxon>Actinomycetota</taxon>
        <taxon>Actinomycetes</taxon>
        <taxon>Micrococcales</taxon>
        <taxon>Micrococcaceae</taxon>
        <taxon>Rothia</taxon>
    </lineage>
</organism>
<dbReference type="AlphaFoldDB" id="A0A9X2KH91"/>
<dbReference type="RefSeq" id="WP_254165926.1">
    <property type="nucleotide sequence ID" value="NZ_JANAFB010000011.1"/>
</dbReference>
<dbReference type="InterPro" id="IPR004307">
    <property type="entry name" value="TspO_MBR"/>
</dbReference>
<evidence type="ECO:0000313" key="8">
    <source>
        <dbReference type="Proteomes" id="UP001139502"/>
    </source>
</evidence>
<accession>A0A9X2KH91</accession>
<dbReference type="PANTHER" id="PTHR10057:SF0">
    <property type="entry name" value="TRANSLOCATOR PROTEIN"/>
    <property type="match status" value="1"/>
</dbReference>
<evidence type="ECO:0000256" key="1">
    <source>
        <dbReference type="ARBA" id="ARBA00004141"/>
    </source>
</evidence>
<comment type="subcellular location">
    <subcellularLocation>
        <location evidence="1">Membrane</location>
        <topology evidence="1">Multi-pass membrane protein</topology>
    </subcellularLocation>
</comment>
<keyword evidence="3 6" id="KW-0812">Transmembrane</keyword>
<protein>
    <submittedName>
        <fullName evidence="7">Tryptophan-rich sensory protein</fullName>
    </submittedName>
</protein>
<comment type="similarity">
    <text evidence="2">Belongs to the TspO/BZRP family.</text>
</comment>
<name>A0A9X2KH91_9MICC</name>
<evidence type="ECO:0000256" key="3">
    <source>
        <dbReference type="ARBA" id="ARBA00022692"/>
    </source>
</evidence>
<dbReference type="GO" id="GO:0016020">
    <property type="term" value="C:membrane"/>
    <property type="evidence" value="ECO:0007669"/>
    <property type="project" value="UniProtKB-SubCell"/>
</dbReference>
<evidence type="ECO:0000256" key="4">
    <source>
        <dbReference type="ARBA" id="ARBA00022989"/>
    </source>
</evidence>
<evidence type="ECO:0000256" key="5">
    <source>
        <dbReference type="ARBA" id="ARBA00023136"/>
    </source>
</evidence>
<comment type="caution">
    <text evidence="7">The sequence shown here is derived from an EMBL/GenBank/DDBJ whole genome shotgun (WGS) entry which is preliminary data.</text>
</comment>
<evidence type="ECO:0000256" key="2">
    <source>
        <dbReference type="ARBA" id="ARBA00007524"/>
    </source>
</evidence>
<reference evidence="7" key="1">
    <citation type="submission" date="2022-06" db="EMBL/GenBank/DDBJ databases">
        <title>Rothia sp. isolated from sandalwood seedling.</title>
        <authorList>
            <person name="Tuikhar N."/>
            <person name="Kirdat K."/>
            <person name="Thorat V."/>
            <person name="Swetha P."/>
            <person name="Padma S."/>
            <person name="Sundararaj R."/>
            <person name="Yadav A."/>
        </authorList>
    </citation>
    <scope>NUCLEOTIDE SEQUENCE</scope>
    <source>
        <strain evidence="7">AR01</strain>
    </source>
</reference>
<dbReference type="PIRSF" id="PIRSF005859">
    <property type="entry name" value="PBR"/>
    <property type="match status" value="1"/>
</dbReference>
<dbReference type="Proteomes" id="UP001139502">
    <property type="component" value="Unassembled WGS sequence"/>
</dbReference>
<dbReference type="Pfam" id="PF03073">
    <property type="entry name" value="TspO_MBR"/>
    <property type="match status" value="1"/>
</dbReference>
<keyword evidence="5 6" id="KW-0472">Membrane</keyword>
<feature type="transmembrane region" description="Helical" evidence="6">
    <location>
        <begin position="119"/>
        <end position="140"/>
    </location>
</feature>
<keyword evidence="8" id="KW-1185">Reference proteome</keyword>